<protein>
    <submittedName>
        <fullName evidence="2">Uncharacterized protein</fullName>
    </submittedName>
</protein>
<dbReference type="AlphaFoldDB" id="A0A0G4IZ68"/>
<reference evidence="2 3" key="1">
    <citation type="submission" date="2015-02" db="EMBL/GenBank/DDBJ databases">
        <authorList>
            <person name="Chooi Y.-H."/>
        </authorList>
    </citation>
    <scope>NUCLEOTIDE SEQUENCE [LARGE SCALE GENOMIC DNA]</scope>
    <source>
        <strain evidence="2">E3</strain>
    </source>
</reference>
<dbReference type="Proteomes" id="UP000039324">
    <property type="component" value="Unassembled WGS sequence"/>
</dbReference>
<feature type="compositionally biased region" description="Basic and acidic residues" evidence="1">
    <location>
        <begin position="318"/>
        <end position="334"/>
    </location>
</feature>
<dbReference type="EMBL" id="CDSF01000101">
    <property type="protein sequence ID" value="CEP00577.1"/>
    <property type="molecule type" value="Genomic_DNA"/>
</dbReference>
<feature type="region of interest" description="Disordered" evidence="1">
    <location>
        <begin position="1"/>
        <end position="32"/>
    </location>
</feature>
<name>A0A0G4IZ68_PLABS</name>
<feature type="region of interest" description="Disordered" evidence="1">
    <location>
        <begin position="306"/>
        <end position="334"/>
    </location>
</feature>
<keyword evidence="3" id="KW-1185">Reference proteome</keyword>
<sequence length="334" mass="37114">MSMERQPGGGQDCRRQRRQRRRSQDTRSGVCVPPSMVAHRDGLSPQSTVLVPLAVPTDLVSLVMQGHRMFRPELVHQALFGSCTADGRVAPNVLAFYQQFLTPEQIATVYRDLLLYASEIPEDVFGLDPNRYLHIRSGQVVMFQNPLGSPIFVLPSPADNDSVPAAKIAISTDSSSSPPRHDVVLDDAALQLWGYSADQIEHLQRMHLRPPDQWNPYLPGMLSFLMVLFTPASASTIVANRLCAIFFQARHTAFPVTIIRSNGQIVPVHCSFDNFLQEAHLVLYIYSFREDVATPIEQTLLRLDAPAGTQAPSDGQFEEAKGDDGESRRRDPPG</sequence>
<evidence type="ECO:0000313" key="2">
    <source>
        <dbReference type="EMBL" id="CEP00577.1"/>
    </source>
</evidence>
<evidence type="ECO:0000313" key="3">
    <source>
        <dbReference type="Proteomes" id="UP000039324"/>
    </source>
</evidence>
<accession>A0A0G4IZ68</accession>
<organism evidence="2 3">
    <name type="scientific">Plasmodiophora brassicae</name>
    <name type="common">Clubroot disease agent</name>
    <dbReference type="NCBI Taxonomy" id="37360"/>
    <lineage>
        <taxon>Eukaryota</taxon>
        <taxon>Sar</taxon>
        <taxon>Rhizaria</taxon>
        <taxon>Endomyxa</taxon>
        <taxon>Phytomyxea</taxon>
        <taxon>Plasmodiophorida</taxon>
        <taxon>Plasmodiophoridae</taxon>
        <taxon>Plasmodiophora</taxon>
    </lineage>
</organism>
<gene>
    <name evidence="2" type="ORF">PBRA_001631</name>
</gene>
<dbReference type="OrthoDB" id="10597973at2759"/>
<evidence type="ECO:0000256" key="1">
    <source>
        <dbReference type="SAM" id="MobiDB-lite"/>
    </source>
</evidence>
<proteinExistence type="predicted"/>